<comment type="caution">
    <text evidence="1">The sequence shown here is derived from an EMBL/GenBank/DDBJ whole genome shotgun (WGS) entry which is preliminary data.</text>
</comment>
<dbReference type="EMBL" id="JASNWA010000004">
    <property type="protein sequence ID" value="KAK3175937.1"/>
    <property type="molecule type" value="Genomic_DNA"/>
</dbReference>
<sequence length="413" mass="47218">MAHIFRAPPDVAVAREKLFNPTELQTRKPEQYDTFWPYATNFWSHRRSTPLTDTQGGARTSYYYCRLYRKEQAKSKGAGERKKTIRRHPPAEKESRWLLFGTLEYPADMRFQATHNHTMDDLDAIKRNQRIKDVVAASVQDGFRPAEIADAVKASHRPEAAAELTAAGGTYFERQDVINAGLKWKKLTPRPPLSRPAFSDAGSVASLRGMGGSKGYHSHLKGKGTKTLMSRFSLEGIAKHADAIDKEWDLKASVAERKFRSTILPQVAEYPHLQKLPSPVQALLVTEIDAANNLLSSADEPRDLDDEITCDCEFYRKYQLPCRDIGVQYILFNTLQEEHFARWAFMWEDQGFELYEGISSEYYTRDVDSEVGAPARRRLDLRETLESLKSKYYDLEETVTQLPPDLADDIMKR</sequence>
<dbReference type="Proteomes" id="UP001276659">
    <property type="component" value="Unassembled WGS sequence"/>
</dbReference>
<proteinExistence type="predicted"/>
<name>A0AAD9ZCU7_9LECA</name>
<protein>
    <submittedName>
        <fullName evidence="1">Uncharacterized protein</fullName>
    </submittedName>
</protein>
<evidence type="ECO:0000313" key="2">
    <source>
        <dbReference type="Proteomes" id="UP001276659"/>
    </source>
</evidence>
<evidence type="ECO:0000313" key="1">
    <source>
        <dbReference type="EMBL" id="KAK3175937.1"/>
    </source>
</evidence>
<accession>A0AAD9ZCU7</accession>
<dbReference type="AlphaFoldDB" id="A0AAD9ZCU7"/>
<gene>
    <name evidence="1" type="ORF">OEA41_007259</name>
</gene>
<keyword evidence="2" id="KW-1185">Reference proteome</keyword>
<reference evidence="1" key="1">
    <citation type="submission" date="2022-11" db="EMBL/GenBank/DDBJ databases">
        <title>Chromosomal genome sequence assembly and mating type (MAT) locus characterization of the leprose asexual lichenized fungus Lepraria neglecta (Nyl.) Erichsen.</title>
        <authorList>
            <person name="Allen J.L."/>
            <person name="Pfeffer B."/>
        </authorList>
    </citation>
    <scope>NUCLEOTIDE SEQUENCE</scope>
    <source>
        <strain evidence="1">Allen 5258</strain>
    </source>
</reference>
<organism evidence="1 2">
    <name type="scientific">Lepraria neglecta</name>
    <dbReference type="NCBI Taxonomy" id="209136"/>
    <lineage>
        <taxon>Eukaryota</taxon>
        <taxon>Fungi</taxon>
        <taxon>Dikarya</taxon>
        <taxon>Ascomycota</taxon>
        <taxon>Pezizomycotina</taxon>
        <taxon>Lecanoromycetes</taxon>
        <taxon>OSLEUM clade</taxon>
        <taxon>Lecanoromycetidae</taxon>
        <taxon>Lecanorales</taxon>
        <taxon>Lecanorineae</taxon>
        <taxon>Stereocaulaceae</taxon>
        <taxon>Lepraria</taxon>
    </lineage>
</organism>